<comment type="caution">
    <text evidence="2">The sequence shown here is derived from an EMBL/GenBank/DDBJ whole genome shotgun (WGS) entry which is preliminary data.</text>
</comment>
<dbReference type="InterPro" id="IPR027417">
    <property type="entry name" value="P-loop_NTPase"/>
</dbReference>
<sequence length="890" mass="101442">MNKASMLIDRVMLDLQKHASPDEEAIVKYTKANALHLQIVDGIEYTEAELEEVLRHIKSQFVYRMEIGALFESEDYKPWLEQRQGDIEWYYWERYRKHLLTTKSFPPKVVRSLDEITDKILDRLEDPAKEGGWARRGLVVGHVQSGKTANYAGVVCKAADAGYQVIIVLAGLLNSLRNQTQERLDTDFMGYCTRLKDHVGASRFDKSRTPIYFTTSVEDFKKQTANSFGMKLDAVNEPVLFVLKKNKSTLENLHKWLLEHNRHNLRDKSMLLIDDEADHASINTNKDDKSPTAINRAIRDLLSIFDKSSFVGYTATPFANIFIDPDSEDEMKNGDLYKDLFPRDFILSLDPPDNYVGPHRIFRSEGDLDCIREIDDNEDVLHIKHKIDFTPEILPDSLHRAIECFFIAKAVRLLRGQHGKHHSMMVNASRFTRVQDELKGLILERVKALRSAIGNYASLPTEEAIRNEEIRHLHQTWELEFEDSGFSWEDIQGALKDSIDPARVISVNSASQDVLDYSSTDYPDGRTVIAVGGLGLSRGLTLEGLLVSYFLRNSVMYDTLMQMGRWFGYRDGYADLCRIFMTGQAESWYSHIAEATEELREDFRAMEKLKLTPVDFGLRVRSHPTALIVTARNKMRKGIQVPHKISLDGRLIETTALASNEEIIEENIKLTDSFITSMQGDGDITYERTPIGHLWSGVNLDQLASYIENFNNHPESFYTFYPKPLIEQLNSLQSEYPHGYVLLRTLAPKPDDGKLPFGNGLTGTGAYRSEKMAQLEKTFVSFKKKARMGESIDETAGLPAEEIEAIKNANKGKTINPRLYREAPGKKPLLIIHPLRVEGIEKDFVVGYGLSFPGSADSRRPQKLVEYIVNIPYWKNAYGDTLDEEEENSL</sequence>
<protein>
    <submittedName>
        <fullName evidence="2">Endonuclease</fullName>
    </submittedName>
</protein>
<organism evidence="2 3">
    <name type="scientific">Coraliomargarita sinensis</name>
    <dbReference type="NCBI Taxonomy" id="2174842"/>
    <lineage>
        <taxon>Bacteria</taxon>
        <taxon>Pseudomonadati</taxon>
        <taxon>Verrucomicrobiota</taxon>
        <taxon>Opitutia</taxon>
        <taxon>Puniceicoccales</taxon>
        <taxon>Coraliomargaritaceae</taxon>
        <taxon>Coraliomargarita</taxon>
    </lineage>
</organism>
<dbReference type="InParanoid" id="A0A317ZNB4"/>
<evidence type="ECO:0000313" key="2">
    <source>
        <dbReference type="EMBL" id="PXA05723.1"/>
    </source>
</evidence>
<proteinExistence type="predicted"/>
<dbReference type="RefSeq" id="WP_110129799.1">
    <property type="nucleotide sequence ID" value="NZ_QHJQ01000001.1"/>
</dbReference>
<dbReference type="OrthoDB" id="436461at2"/>
<dbReference type="Proteomes" id="UP000247099">
    <property type="component" value="Unassembled WGS sequence"/>
</dbReference>
<accession>A0A317ZNB4</accession>
<dbReference type="Gene3D" id="3.40.50.300">
    <property type="entry name" value="P-loop containing nucleotide triphosphate hydrolases"/>
    <property type="match status" value="1"/>
</dbReference>
<name>A0A317ZNB4_9BACT</name>
<reference evidence="2 3" key="1">
    <citation type="submission" date="2018-05" db="EMBL/GenBank/DDBJ databases">
        <title>Coraliomargarita sinensis sp. nov., isolated from a marine solar saltern.</title>
        <authorList>
            <person name="Zhou L.Y."/>
        </authorList>
    </citation>
    <scope>NUCLEOTIDE SEQUENCE [LARGE SCALE GENOMIC DNA]</scope>
    <source>
        <strain evidence="2 3">WN38</strain>
    </source>
</reference>
<dbReference type="InterPro" id="IPR018310">
    <property type="entry name" value="Put_endonuclease_Z1-dom"/>
</dbReference>
<dbReference type="EMBL" id="QHJQ01000001">
    <property type="protein sequence ID" value="PXA05723.1"/>
    <property type="molecule type" value="Genomic_DNA"/>
</dbReference>
<dbReference type="AlphaFoldDB" id="A0A317ZNB4"/>
<evidence type="ECO:0000259" key="1">
    <source>
        <dbReference type="Pfam" id="PF10593"/>
    </source>
</evidence>
<evidence type="ECO:0000313" key="3">
    <source>
        <dbReference type="Proteomes" id="UP000247099"/>
    </source>
</evidence>
<feature type="domain" description="Putative endonuclease Z1" evidence="1">
    <location>
        <begin position="397"/>
        <end position="626"/>
    </location>
</feature>
<gene>
    <name evidence="2" type="ORF">DDZ13_02300</name>
</gene>
<keyword evidence="3" id="KW-1185">Reference proteome</keyword>
<dbReference type="SUPFAM" id="SSF52540">
    <property type="entry name" value="P-loop containing nucleoside triphosphate hydrolases"/>
    <property type="match status" value="1"/>
</dbReference>
<dbReference type="GO" id="GO:0004519">
    <property type="term" value="F:endonuclease activity"/>
    <property type="evidence" value="ECO:0007669"/>
    <property type="project" value="UniProtKB-KW"/>
</dbReference>
<keyword evidence="2" id="KW-0378">Hydrolase</keyword>
<dbReference type="Pfam" id="PF10593">
    <property type="entry name" value="Z1"/>
    <property type="match status" value="1"/>
</dbReference>
<keyword evidence="2" id="KW-0255">Endonuclease</keyword>
<keyword evidence="2" id="KW-0540">Nuclease</keyword>